<dbReference type="Pfam" id="PF07833">
    <property type="entry name" value="Cu_amine_oxidN1"/>
    <property type="match status" value="1"/>
</dbReference>
<evidence type="ECO:0000313" key="4">
    <source>
        <dbReference type="Proteomes" id="UP000189059"/>
    </source>
</evidence>
<name>A0ABX3K4H6_9BACL</name>
<dbReference type="Proteomes" id="UP000189059">
    <property type="component" value="Unassembled WGS sequence"/>
</dbReference>
<organism evidence="3 4">
    <name type="scientific">Paenibacillus ihbetae</name>
    <dbReference type="NCBI Taxonomy" id="1870820"/>
    <lineage>
        <taxon>Bacteria</taxon>
        <taxon>Bacillati</taxon>
        <taxon>Bacillota</taxon>
        <taxon>Bacilli</taxon>
        <taxon>Bacillales</taxon>
        <taxon>Paenibacillaceae</taxon>
        <taxon>Paenibacillus</taxon>
    </lineage>
</organism>
<feature type="signal peptide" evidence="1">
    <location>
        <begin position="1"/>
        <end position="24"/>
    </location>
</feature>
<proteinExistence type="predicted"/>
<keyword evidence="4" id="KW-1185">Reference proteome</keyword>
<sequence>MNEMMKLKKSILTMAVLGMTLSGAAGVYAGANLQKITAYLNHSIGIQVDGKVYDSSKTMTPITYNNTTYLPVRAIAEVLDVPVRYDAANRQVVIGTGTDQGQSNELVPLKYSEAQLREIRKAFAKFEGFEAAYAPDRMVKGDVYRKTGASEDGVNIMFEHMTVNISPRDYSYGYNSKPVTLSNGTKAKWYTPDDTAMLGFQLDDRFVTLSSPDHSLSPSQLEQIAVHVTKMK</sequence>
<evidence type="ECO:0000313" key="3">
    <source>
        <dbReference type="EMBL" id="OOC64302.1"/>
    </source>
</evidence>
<keyword evidence="1" id="KW-0732">Signal</keyword>
<dbReference type="EMBL" id="MRVI01000001">
    <property type="protein sequence ID" value="OOC64302.1"/>
    <property type="molecule type" value="Genomic_DNA"/>
</dbReference>
<dbReference type="SUPFAM" id="SSF55383">
    <property type="entry name" value="Copper amine oxidase, domain N"/>
    <property type="match status" value="1"/>
</dbReference>
<gene>
    <name evidence="3" type="ORF">BBD40_12010</name>
</gene>
<evidence type="ECO:0000256" key="1">
    <source>
        <dbReference type="SAM" id="SignalP"/>
    </source>
</evidence>
<protein>
    <recommendedName>
        <fullName evidence="2">Copper amine oxidase-like N-terminal domain-containing protein</fullName>
    </recommendedName>
</protein>
<dbReference type="InterPro" id="IPR036582">
    <property type="entry name" value="Mao_N_sf"/>
</dbReference>
<reference evidence="3 4" key="1">
    <citation type="submission" date="2016-12" db="EMBL/GenBank/DDBJ databases">
        <title>Genome sequencing and description of Paenibacillus sp. nov. from high altitude lake in the Indian Trans- Himalayas.</title>
        <authorList>
            <person name="Kiran S."/>
            <person name="Swarnkar M.K."/>
            <person name="Rana A."/>
            <person name="Tewari R."/>
            <person name="Gulati A."/>
        </authorList>
    </citation>
    <scope>NUCLEOTIDE SEQUENCE [LARGE SCALE GENOMIC DNA]</scope>
    <source>
        <strain evidence="3 4">IHBB 9951</strain>
    </source>
</reference>
<dbReference type="InterPro" id="IPR012854">
    <property type="entry name" value="Cu_amine_oxidase-like_N"/>
</dbReference>
<evidence type="ECO:0000259" key="2">
    <source>
        <dbReference type="Pfam" id="PF07833"/>
    </source>
</evidence>
<feature type="chain" id="PRO_5045382773" description="Copper amine oxidase-like N-terminal domain-containing protein" evidence="1">
    <location>
        <begin position="25"/>
        <end position="232"/>
    </location>
</feature>
<accession>A0ABX3K4H6</accession>
<comment type="caution">
    <text evidence="3">The sequence shown here is derived from an EMBL/GenBank/DDBJ whole genome shotgun (WGS) entry which is preliminary data.</text>
</comment>
<feature type="domain" description="Copper amine oxidase-like N-terminal" evidence="2">
    <location>
        <begin position="48"/>
        <end position="98"/>
    </location>
</feature>